<evidence type="ECO:0000313" key="1">
    <source>
        <dbReference type="EMBL" id="CAD8078835.1"/>
    </source>
</evidence>
<gene>
    <name evidence="1" type="ORF">PSON_ATCC_30995.1.T0380136</name>
</gene>
<dbReference type="Proteomes" id="UP000692954">
    <property type="component" value="Unassembled WGS sequence"/>
</dbReference>
<dbReference type="EMBL" id="CAJJDN010000038">
    <property type="protein sequence ID" value="CAD8078835.1"/>
    <property type="molecule type" value="Genomic_DNA"/>
</dbReference>
<comment type="caution">
    <text evidence="1">The sequence shown here is derived from an EMBL/GenBank/DDBJ whole genome shotgun (WGS) entry which is preliminary data.</text>
</comment>
<protein>
    <submittedName>
        <fullName evidence="1">Uncharacterized protein</fullName>
    </submittedName>
</protein>
<name>A0A8S1MPX3_9CILI</name>
<reference evidence="1" key="1">
    <citation type="submission" date="2021-01" db="EMBL/GenBank/DDBJ databases">
        <authorList>
            <consortium name="Genoscope - CEA"/>
            <person name="William W."/>
        </authorList>
    </citation>
    <scope>NUCLEOTIDE SEQUENCE</scope>
</reference>
<organism evidence="1 2">
    <name type="scientific">Paramecium sonneborni</name>
    <dbReference type="NCBI Taxonomy" id="65129"/>
    <lineage>
        <taxon>Eukaryota</taxon>
        <taxon>Sar</taxon>
        <taxon>Alveolata</taxon>
        <taxon>Ciliophora</taxon>
        <taxon>Intramacronucleata</taxon>
        <taxon>Oligohymenophorea</taxon>
        <taxon>Peniculida</taxon>
        <taxon>Parameciidae</taxon>
        <taxon>Paramecium</taxon>
    </lineage>
</organism>
<sequence length="120" mass="14683">MIKEGETFRQKQLKLKEIIKEREDFDAKRVQIFKINPLQQPTLQEEQQKEIIRKCNKELQITKKYKLYYNIQGQKQKIQARLRININGIERLIEQRNIYELGKKNKLKKKEIEPQIYILQ</sequence>
<dbReference type="AlphaFoldDB" id="A0A8S1MPX3"/>
<evidence type="ECO:0000313" key="2">
    <source>
        <dbReference type="Proteomes" id="UP000692954"/>
    </source>
</evidence>
<accession>A0A8S1MPX3</accession>
<keyword evidence="2" id="KW-1185">Reference proteome</keyword>
<proteinExistence type="predicted"/>